<dbReference type="EMBL" id="JBEDUW010000005">
    <property type="protein sequence ID" value="KAK9928211.1"/>
    <property type="molecule type" value="Genomic_DNA"/>
</dbReference>
<dbReference type="InterPro" id="IPR011990">
    <property type="entry name" value="TPR-like_helical_dom_sf"/>
</dbReference>
<accession>A0AAW1WWV7</accession>
<dbReference type="PROSITE" id="PS51375">
    <property type="entry name" value="PPR"/>
    <property type="match status" value="2"/>
</dbReference>
<feature type="repeat" description="PPR" evidence="2">
    <location>
        <begin position="95"/>
        <end position="125"/>
    </location>
</feature>
<dbReference type="PANTHER" id="PTHR47926">
    <property type="entry name" value="PENTATRICOPEPTIDE REPEAT-CONTAINING PROTEIN"/>
    <property type="match status" value="1"/>
</dbReference>
<keyword evidence="1" id="KW-0677">Repeat</keyword>
<dbReference type="GO" id="GO:0003723">
    <property type="term" value="F:RNA binding"/>
    <property type="evidence" value="ECO:0007669"/>
    <property type="project" value="InterPro"/>
</dbReference>
<gene>
    <name evidence="3" type="ORF">M0R45_025357</name>
</gene>
<evidence type="ECO:0008006" key="5">
    <source>
        <dbReference type="Google" id="ProtNLM"/>
    </source>
</evidence>
<evidence type="ECO:0000256" key="1">
    <source>
        <dbReference type="ARBA" id="ARBA00022737"/>
    </source>
</evidence>
<proteinExistence type="predicted"/>
<dbReference type="Proteomes" id="UP001457282">
    <property type="component" value="Unassembled WGS sequence"/>
</dbReference>
<organism evidence="3 4">
    <name type="scientific">Rubus argutus</name>
    <name type="common">Southern blackberry</name>
    <dbReference type="NCBI Taxonomy" id="59490"/>
    <lineage>
        <taxon>Eukaryota</taxon>
        <taxon>Viridiplantae</taxon>
        <taxon>Streptophyta</taxon>
        <taxon>Embryophyta</taxon>
        <taxon>Tracheophyta</taxon>
        <taxon>Spermatophyta</taxon>
        <taxon>Magnoliopsida</taxon>
        <taxon>eudicotyledons</taxon>
        <taxon>Gunneridae</taxon>
        <taxon>Pentapetalae</taxon>
        <taxon>rosids</taxon>
        <taxon>fabids</taxon>
        <taxon>Rosales</taxon>
        <taxon>Rosaceae</taxon>
        <taxon>Rosoideae</taxon>
        <taxon>Rosoideae incertae sedis</taxon>
        <taxon>Rubus</taxon>
    </lineage>
</organism>
<dbReference type="InterPro" id="IPR002885">
    <property type="entry name" value="PPR_rpt"/>
</dbReference>
<evidence type="ECO:0000313" key="3">
    <source>
        <dbReference type="EMBL" id="KAK9928211.1"/>
    </source>
</evidence>
<name>A0AAW1WWV7_RUBAR</name>
<reference evidence="3 4" key="1">
    <citation type="journal article" date="2023" name="G3 (Bethesda)">
        <title>A chromosome-length genome assembly and annotation of blackberry (Rubus argutus, cv. 'Hillquist').</title>
        <authorList>
            <person name="Bruna T."/>
            <person name="Aryal R."/>
            <person name="Dudchenko O."/>
            <person name="Sargent D.J."/>
            <person name="Mead D."/>
            <person name="Buti M."/>
            <person name="Cavallini A."/>
            <person name="Hytonen T."/>
            <person name="Andres J."/>
            <person name="Pham M."/>
            <person name="Weisz D."/>
            <person name="Mascagni F."/>
            <person name="Usai G."/>
            <person name="Natali L."/>
            <person name="Bassil N."/>
            <person name="Fernandez G.E."/>
            <person name="Lomsadze A."/>
            <person name="Armour M."/>
            <person name="Olukolu B."/>
            <person name="Poorten T."/>
            <person name="Britton C."/>
            <person name="Davik J."/>
            <person name="Ashrafi H."/>
            <person name="Aiden E.L."/>
            <person name="Borodovsky M."/>
            <person name="Worthington M."/>
        </authorList>
    </citation>
    <scope>NUCLEOTIDE SEQUENCE [LARGE SCALE GENOMIC DNA]</scope>
    <source>
        <strain evidence="3">PI 553951</strain>
    </source>
</reference>
<evidence type="ECO:0000313" key="4">
    <source>
        <dbReference type="Proteomes" id="UP001457282"/>
    </source>
</evidence>
<dbReference type="AlphaFoldDB" id="A0AAW1WWV7"/>
<dbReference type="InterPro" id="IPR046960">
    <property type="entry name" value="PPR_At4g14850-like_plant"/>
</dbReference>
<feature type="repeat" description="PPR" evidence="2">
    <location>
        <begin position="25"/>
        <end position="59"/>
    </location>
</feature>
<dbReference type="PANTHER" id="PTHR47926:SF434">
    <property type="entry name" value="PENTATRICOPEPTIDE REPEAT SUPERFAMILY PROTEIN"/>
    <property type="match status" value="1"/>
</dbReference>
<dbReference type="NCBIfam" id="TIGR00756">
    <property type="entry name" value="PPR"/>
    <property type="match status" value="1"/>
</dbReference>
<dbReference type="Gene3D" id="1.25.40.10">
    <property type="entry name" value="Tetratricopeptide repeat domain"/>
    <property type="match status" value="2"/>
</dbReference>
<evidence type="ECO:0000256" key="2">
    <source>
        <dbReference type="PROSITE-ProRule" id="PRU00708"/>
    </source>
</evidence>
<protein>
    <recommendedName>
        <fullName evidence="5">Pentatricopeptide repeat-containing protein</fullName>
    </recommendedName>
</protein>
<keyword evidence="4" id="KW-1185">Reference proteome</keyword>
<comment type="caution">
    <text evidence="3">The sequence shown here is derived from an EMBL/GenBank/DDBJ whole genome shotgun (WGS) entry which is preliminary data.</text>
</comment>
<dbReference type="GO" id="GO:0009451">
    <property type="term" value="P:RNA modification"/>
    <property type="evidence" value="ECO:0007669"/>
    <property type="project" value="InterPro"/>
</dbReference>
<sequence>MMGAYMPTGEMEKALELSGRLPSKDVVSWNTVVSDLMRNGYERSALELVYEMVENGVPFEDVTFSVSLGLASSFSVLELERQIHGCLVSFGVENDAFLRTSLLDMYCKCGRMEKASLIFKRMPLRTKPKFTCDD</sequence>
<dbReference type="Pfam" id="PF01535">
    <property type="entry name" value="PPR"/>
    <property type="match status" value="2"/>
</dbReference>